<evidence type="ECO:0000313" key="1">
    <source>
        <dbReference type="EMBL" id="MBP2622175.1"/>
    </source>
</evidence>
<name>A0ABS5B091_9STRE</name>
<keyword evidence="2" id="KW-1185">Reference proteome</keyword>
<sequence length="72" mass="8509">MRQPIGCLYLCALKNYVNFLLKSLDKQKARGYNYICKQSEFTNLIKDTLPFFFAVLKNYVNFFKKVLTSDLK</sequence>
<proteinExistence type="predicted"/>
<evidence type="ECO:0000313" key="2">
    <source>
        <dbReference type="Proteomes" id="UP001519349"/>
    </source>
</evidence>
<dbReference type="EMBL" id="QFAY01000037">
    <property type="protein sequence ID" value="MBP2622175.1"/>
    <property type="molecule type" value="Genomic_DNA"/>
</dbReference>
<accession>A0ABS5B091</accession>
<protein>
    <submittedName>
        <fullName evidence="1">Uncharacterized protein</fullName>
    </submittedName>
</protein>
<reference evidence="1 2" key="1">
    <citation type="submission" date="2018-05" db="EMBL/GenBank/DDBJ databases">
        <title>Draft genome sequence of Streptococcus panodentis CCUG 70867T.</title>
        <authorList>
            <person name="Salva-Serra F."/>
            <person name="Mendez V."/>
            <person name="Jaen-Luchoro D."/>
            <person name="Gonzales-Siles L."/>
            <person name="Karlsson R."/>
            <person name="Engstrom-Jakobsson H."/>
            <person name="Busquets A."/>
            <person name="Gomila M."/>
            <person name="Pineiro-Iglesias B."/>
            <person name="Bennasar-Figueras A."/>
            <person name="Seeger M."/>
            <person name="Moore E."/>
        </authorList>
    </citation>
    <scope>NUCLEOTIDE SEQUENCE [LARGE SCALE GENOMIC DNA]</scope>
    <source>
        <strain evidence="1 2">CCUG 70867</strain>
    </source>
</reference>
<comment type="caution">
    <text evidence="1">The sequence shown here is derived from an EMBL/GenBank/DDBJ whole genome shotgun (WGS) entry which is preliminary data.</text>
</comment>
<gene>
    <name evidence="1" type="ORF">DHL47_12765</name>
</gene>
<dbReference type="Proteomes" id="UP001519349">
    <property type="component" value="Unassembled WGS sequence"/>
</dbReference>
<organism evidence="1 2">
    <name type="scientific">Streptococcus panodentis</name>
    <dbReference type="NCBI Taxonomy" id="1581472"/>
    <lineage>
        <taxon>Bacteria</taxon>
        <taxon>Bacillati</taxon>
        <taxon>Bacillota</taxon>
        <taxon>Bacilli</taxon>
        <taxon>Lactobacillales</taxon>
        <taxon>Streptococcaceae</taxon>
        <taxon>Streptococcus</taxon>
    </lineage>
</organism>